<dbReference type="Proteomes" id="UP000032740">
    <property type="component" value="Chromosome"/>
</dbReference>
<dbReference type="PANTHER" id="PTHR33434:SF2">
    <property type="entry name" value="FATTY ACID-BINDING PROTEIN TM_1468"/>
    <property type="match status" value="1"/>
</dbReference>
<evidence type="ECO:0000256" key="1">
    <source>
        <dbReference type="ARBA" id="ARBA00023121"/>
    </source>
</evidence>
<dbReference type="HOGENOM" id="CLU_137320_1_0_14"/>
<keyword evidence="3" id="KW-1185">Reference proteome</keyword>
<dbReference type="InterPro" id="IPR003797">
    <property type="entry name" value="DegV"/>
</dbReference>
<dbReference type="EMBL" id="FO681347">
    <property type="protein sequence ID" value="CCV64806.1"/>
    <property type="molecule type" value="Genomic_DNA"/>
</dbReference>
<evidence type="ECO:0000313" key="3">
    <source>
        <dbReference type="Proteomes" id="UP000032740"/>
    </source>
</evidence>
<evidence type="ECO:0000313" key="2">
    <source>
        <dbReference type="EMBL" id="CCV64806.1"/>
    </source>
</evidence>
<dbReference type="STRING" id="1318466.BN85412290"/>
<reference evidence="2 3" key="1">
    <citation type="journal article" date="2013" name="J. Mol. Microbiol. Biotechnol.">
        <title>Analysis of the Complete Genomes of Acholeplasma brassicae , A. palmae and A. laidlawii and Their Comparison to the Obligate Parasites from ' Candidatus Phytoplasma'.</title>
        <authorList>
            <person name="Kube M."/>
            <person name="Siewert C."/>
            <person name="Migdoll A.M."/>
            <person name="Duduk B."/>
            <person name="Holz S."/>
            <person name="Rabus R."/>
            <person name="Seemuller E."/>
            <person name="Mitrovic J."/>
            <person name="Muller I."/>
            <person name="Buttner C."/>
            <person name="Reinhardt R."/>
        </authorList>
    </citation>
    <scope>NUCLEOTIDE SEQUENCE [LARGE SCALE GENOMIC DNA]</scope>
    <source>
        <strain evidence="2 3">J233</strain>
    </source>
</reference>
<dbReference type="PANTHER" id="PTHR33434">
    <property type="entry name" value="DEGV DOMAIN-CONTAINING PROTEIN DR_1986-RELATED"/>
    <property type="match status" value="1"/>
</dbReference>
<accession>U4KS82</accession>
<dbReference type="InterPro" id="IPR050270">
    <property type="entry name" value="DegV_domain_contain"/>
</dbReference>
<sequence length="184" mass="20652">MDIKVVTTSTGCLDYYSKPHDVDTIRIKIFSDGKEYLDGDTMKAEEFYKILRANPEWVPKTSQPSVGEMVSYFESLADKGYKKAFVTTISSSLSGTINSVTQASLLVSDKIEVTVYDTKTVCFSEGYFALEADRLFKEGKSVEEVIKYLDYMKQNNTIFFAVDSLTQLVNNGRLTGAKAFLVNF</sequence>
<organism evidence="2 3">
    <name type="scientific">Alteracholeplasma palmae (strain ATCC 49389 / J233)</name>
    <name type="common">Acholeplasma palmae</name>
    <dbReference type="NCBI Taxonomy" id="1318466"/>
    <lineage>
        <taxon>Bacteria</taxon>
        <taxon>Bacillati</taxon>
        <taxon>Mycoplasmatota</taxon>
        <taxon>Mollicutes</taxon>
        <taxon>Acholeplasmatales</taxon>
        <taxon>Acholeplasmataceae</taxon>
        <taxon>Acholeplasma</taxon>
    </lineage>
</organism>
<dbReference type="PROSITE" id="PS51482">
    <property type="entry name" value="DEGV"/>
    <property type="match status" value="1"/>
</dbReference>
<proteinExistence type="predicted"/>
<dbReference type="NCBIfam" id="TIGR00762">
    <property type="entry name" value="DegV"/>
    <property type="match status" value="1"/>
</dbReference>
<dbReference type="KEGG" id="apal:BN85412290"/>
<dbReference type="Gene3D" id="3.40.50.10170">
    <property type="match status" value="1"/>
</dbReference>
<dbReference type="GO" id="GO:0008289">
    <property type="term" value="F:lipid binding"/>
    <property type="evidence" value="ECO:0007669"/>
    <property type="project" value="UniProtKB-KW"/>
</dbReference>
<dbReference type="SUPFAM" id="SSF82549">
    <property type="entry name" value="DAK1/DegV-like"/>
    <property type="match status" value="1"/>
</dbReference>
<keyword evidence="1" id="KW-0446">Lipid-binding</keyword>
<gene>
    <name evidence="2" type="primary">degV</name>
    <name evidence="2" type="ORF">BN85412290</name>
</gene>
<dbReference type="AlphaFoldDB" id="U4KS82"/>
<name>U4KS82_ALTPJ</name>
<dbReference type="Pfam" id="PF02645">
    <property type="entry name" value="DegV"/>
    <property type="match status" value="1"/>
</dbReference>
<protein>
    <submittedName>
        <fullName evidence="2">DegV family protein, putative</fullName>
    </submittedName>
</protein>